<dbReference type="STRING" id="118168.MC7420_634"/>
<dbReference type="PROSITE" id="PS00452">
    <property type="entry name" value="GUANYLATE_CYCLASE_1"/>
    <property type="match status" value="1"/>
</dbReference>
<keyword evidence="8" id="KW-0067">ATP-binding</keyword>
<dbReference type="FunFam" id="3.30.70.1230:FF:000033">
    <property type="entry name" value="Adenylate cyclase"/>
    <property type="match status" value="1"/>
</dbReference>
<evidence type="ECO:0000313" key="20">
    <source>
        <dbReference type="EMBL" id="EDX77497.1"/>
    </source>
</evidence>
<dbReference type="InterPro" id="IPR000014">
    <property type="entry name" value="PAS"/>
</dbReference>
<dbReference type="SUPFAM" id="SSF55073">
    <property type="entry name" value="Nucleotide cyclase"/>
    <property type="match status" value="1"/>
</dbReference>
<dbReference type="InterPro" id="IPR029016">
    <property type="entry name" value="GAF-like_dom_sf"/>
</dbReference>
<dbReference type="Proteomes" id="UP000003835">
    <property type="component" value="Unassembled WGS sequence"/>
</dbReference>
<keyword evidence="6" id="KW-0479">Metal-binding</keyword>
<comment type="catalytic activity">
    <reaction evidence="1">
        <text>ATP = 3',5'-cyclic AMP + diphosphate</text>
        <dbReference type="Rhea" id="RHEA:15389"/>
        <dbReference type="ChEBI" id="CHEBI:30616"/>
        <dbReference type="ChEBI" id="CHEBI:33019"/>
        <dbReference type="ChEBI" id="CHEBI:58165"/>
        <dbReference type="EC" id="4.6.1.1"/>
    </reaction>
</comment>
<dbReference type="PANTHER" id="PTHR11920:SF335">
    <property type="entry name" value="GUANYLATE CYCLASE"/>
    <property type="match status" value="1"/>
</dbReference>
<evidence type="ECO:0000256" key="17">
    <source>
        <dbReference type="RuleBase" id="RU000405"/>
    </source>
</evidence>
<accession>B4VLP5</accession>
<evidence type="ECO:0000256" key="14">
    <source>
        <dbReference type="ARBA" id="ARBA00032597"/>
    </source>
</evidence>
<dbReference type="InterPro" id="IPR018297">
    <property type="entry name" value="A/G_cyclase_CS"/>
</dbReference>
<evidence type="ECO:0000256" key="15">
    <source>
        <dbReference type="ARBA" id="ARBA00032637"/>
    </source>
</evidence>
<evidence type="ECO:0000256" key="11">
    <source>
        <dbReference type="ARBA" id="ARBA00022998"/>
    </source>
</evidence>
<dbReference type="GO" id="GO:0046872">
    <property type="term" value="F:metal ion binding"/>
    <property type="evidence" value="ECO:0007669"/>
    <property type="project" value="UniProtKB-KW"/>
</dbReference>
<dbReference type="GO" id="GO:0004016">
    <property type="term" value="F:adenylate cyclase activity"/>
    <property type="evidence" value="ECO:0007669"/>
    <property type="project" value="UniProtKB-EC"/>
</dbReference>
<proteinExistence type="inferred from homology"/>
<dbReference type="InterPro" id="IPR003018">
    <property type="entry name" value="GAF"/>
</dbReference>
<evidence type="ECO:0000313" key="21">
    <source>
        <dbReference type="Proteomes" id="UP000003835"/>
    </source>
</evidence>
<dbReference type="eggNOG" id="COG2203">
    <property type="taxonomic scope" value="Bacteria"/>
</dbReference>
<dbReference type="CDD" id="cd00130">
    <property type="entry name" value="PAS"/>
    <property type="match status" value="1"/>
</dbReference>
<organism evidence="20 21">
    <name type="scientific">Coleofasciculus chthonoplastes PCC 7420</name>
    <dbReference type="NCBI Taxonomy" id="118168"/>
    <lineage>
        <taxon>Bacteria</taxon>
        <taxon>Bacillati</taxon>
        <taxon>Cyanobacteriota</taxon>
        <taxon>Cyanophyceae</taxon>
        <taxon>Coleofasciculales</taxon>
        <taxon>Coleofasciculaceae</taxon>
        <taxon>Coleofasciculus</taxon>
    </lineage>
</organism>
<keyword evidence="11" id="KW-0115">cAMP biosynthesis</keyword>
<evidence type="ECO:0000256" key="4">
    <source>
        <dbReference type="ARBA" id="ARBA00021420"/>
    </source>
</evidence>
<dbReference type="SUPFAM" id="SSF55781">
    <property type="entry name" value="GAF domain-like"/>
    <property type="match status" value="1"/>
</dbReference>
<evidence type="ECO:0000256" key="2">
    <source>
        <dbReference type="ARBA" id="ARBA00004370"/>
    </source>
</evidence>
<keyword evidence="21" id="KW-1185">Reference proteome</keyword>
<feature type="domain" description="PAS" evidence="18">
    <location>
        <begin position="236"/>
        <end position="306"/>
    </location>
</feature>
<dbReference type="NCBIfam" id="TIGR00229">
    <property type="entry name" value="sensory_box"/>
    <property type="match status" value="1"/>
</dbReference>
<dbReference type="GO" id="GO:0006171">
    <property type="term" value="P:cAMP biosynthetic process"/>
    <property type="evidence" value="ECO:0007669"/>
    <property type="project" value="UniProtKB-KW"/>
</dbReference>
<dbReference type="SMART" id="SM00065">
    <property type="entry name" value="GAF"/>
    <property type="match status" value="1"/>
</dbReference>
<keyword evidence="13 17" id="KW-0456">Lyase</keyword>
<evidence type="ECO:0000256" key="10">
    <source>
        <dbReference type="ARBA" id="ARBA00022989"/>
    </source>
</evidence>
<dbReference type="HOGENOM" id="CLU_034824_0_0_3"/>
<dbReference type="SUPFAM" id="SSF55785">
    <property type="entry name" value="PYP-like sensor domain (PAS domain)"/>
    <property type="match status" value="1"/>
</dbReference>
<evidence type="ECO:0000256" key="12">
    <source>
        <dbReference type="ARBA" id="ARBA00023136"/>
    </source>
</evidence>
<dbReference type="SMART" id="SM00091">
    <property type="entry name" value="PAS"/>
    <property type="match status" value="1"/>
</dbReference>
<reference evidence="20 21" key="1">
    <citation type="submission" date="2008-07" db="EMBL/GenBank/DDBJ databases">
        <authorList>
            <person name="Tandeau de Marsac N."/>
            <person name="Ferriera S."/>
            <person name="Johnson J."/>
            <person name="Kravitz S."/>
            <person name="Beeson K."/>
            <person name="Sutton G."/>
            <person name="Rogers Y.-H."/>
            <person name="Friedman R."/>
            <person name="Frazier M."/>
            <person name="Venter J.C."/>
        </authorList>
    </citation>
    <scope>NUCLEOTIDE SEQUENCE [LARGE SCALE GENOMIC DNA]</scope>
    <source>
        <strain evidence="20 21">PCC 7420</strain>
    </source>
</reference>
<evidence type="ECO:0000256" key="5">
    <source>
        <dbReference type="ARBA" id="ARBA00022692"/>
    </source>
</evidence>
<evidence type="ECO:0000256" key="16">
    <source>
        <dbReference type="ARBA" id="ARBA00064436"/>
    </source>
</evidence>
<keyword evidence="12" id="KW-0472">Membrane</keyword>
<name>B4VLP5_9CYAN</name>
<dbReference type="SMART" id="SM00044">
    <property type="entry name" value="CYCc"/>
    <property type="match status" value="1"/>
</dbReference>
<evidence type="ECO:0000256" key="13">
    <source>
        <dbReference type="ARBA" id="ARBA00023239"/>
    </source>
</evidence>
<dbReference type="PANTHER" id="PTHR11920">
    <property type="entry name" value="GUANYLYL CYCLASE"/>
    <property type="match status" value="1"/>
</dbReference>
<dbReference type="Gene3D" id="3.30.450.40">
    <property type="match status" value="1"/>
</dbReference>
<dbReference type="EC" id="4.6.1.1" evidence="3"/>
<dbReference type="PROSITE" id="PS50125">
    <property type="entry name" value="GUANYLATE_CYCLASE_2"/>
    <property type="match status" value="1"/>
</dbReference>
<evidence type="ECO:0000256" key="7">
    <source>
        <dbReference type="ARBA" id="ARBA00022741"/>
    </source>
</evidence>
<dbReference type="eggNOG" id="COG2202">
    <property type="taxonomic scope" value="Bacteria"/>
</dbReference>
<evidence type="ECO:0000256" key="9">
    <source>
        <dbReference type="ARBA" id="ARBA00022842"/>
    </source>
</evidence>
<dbReference type="Gene3D" id="3.30.450.20">
    <property type="entry name" value="PAS domain"/>
    <property type="match status" value="1"/>
</dbReference>
<comment type="subunit">
    <text evidence="16">Homodimer. Can also exist as monomer.</text>
</comment>
<evidence type="ECO:0000256" key="8">
    <source>
        <dbReference type="ARBA" id="ARBA00022840"/>
    </source>
</evidence>
<dbReference type="InterPro" id="IPR013656">
    <property type="entry name" value="PAS_4"/>
</dbReference>
<dbReference type="Pfam" id="PF00211">
    <property type="entry name" value="Guanylate_cyc"/>
    <property type="match status" value="1"/>
</dbReference>
<comment type="subcellular location">
    <subcellularLocation>
        <location evidence="2">Membrane</location>
    </subcellularLocation>
</comment>
<sequence length="568" mass="64549">MFKPNRQSKRLKKNLLRGIVSIIRWLAKLGKGLYNTIASHQPRQYSSTQPPMQAAPLPHNEAERIKALQGYNILDTLPEQDFDDLTMLASHICGTPIALISLIDQNRQWFKSKVGIDATQTPRDQAFCAHAILNPEDIMVVPNALEDERFAGNPLVTSDPNIRFYAGAPLVTEDGFPLGTLCVIDQIPHDLTPQQISALQALSRQVINQMELRLNLTRLNRQIARRQEVEAKQRVSDQQVVELLESMTDGFFALDRQWRFTYVNQVGAQILQRQPEELLRQNIWDTFPDAVGSKFDRQYHKAMDQQTPVTFEAFYPPIRCWFEVRAFPSYEGLSVFFHDITQRKQTDAALKREKQKVENLLLNILPQPIAKQLQHEPGLIAQKHEDVTILFADLVKFTQLAGQISPQELVSLLNMIVSTFDRLAQKHGLEKIKTIGDAYMVVGGLPTPQSNHVDAIAQMGLDMQQSLEQINTSTGKNFRLRIGINTGVVIAGVIGTTKFSYDIWGDAVNIASRMESRGQPDKIQVTEITYQRLRDKYELVERGFIRVKGKGKMKTYWLIGKKPSIVQQ</sequence>
<evidence type="ECO:0000256" key="3">
    <source>
        <dbReference type="ARBA" id="ARBA00012201"/>
    </source>
</evidence>
<dbReference type="PROSITE" id="PS50112">
    <property type="entry name" value="PAS"/>
    <property type="match status" value="1"/>
</dbReference>
<keyword evidence="10" id="KW-1133">Transmembrane helix</keyword>
<gene>
    <name evidence="20" type="ORF">MC7420_634</name>
</gene>
<evidence type="ECO:0000259" key="18">
    <source>
        <dbReference type="PROSITE" id="PS50112"/>
    </source>
</evidence>
<keyword evidence="7" id="KW-0547">Nucleotide-binding</keyword>
<dbReference type="Pfam" id="PF01590">
    <property type="entry name" value="GAF"/>
    <property type="match status" value="1"/>
</dbReference>
<dbReference type="AlphaFoldDB" id="B4VLP5"/>
<evidence type="ECO:0000256" key="1">
    <source>
        <dbReference type="ARBA" id="ARBA00001593"/>
    </source>
</evidence>
<evidence type="ECO:0000259" key="19">
    <source>
        <dbReference type="PROSITE" id="PS50125"/>
    </source>
</evidence>
<dbReference type="InterPro" id="IPR035965">
    <property type="entry name" value="PAS-like_dom_sf"/>
</dbReference>
<dbReference type="eggNOG" id="COG2114">
    <property type="taxonomic scope" value="Bacteria"/>
</dbReference>
<dbReference type="EMBL" id="DS989844">
    <property type="protein sequence ID" value="EDX77497.1"/>
    <property type="molecule type" value="Genomic_DNA"/>
</dbReference>
<dbReference type="OrthoDB" id="456159at2"/>
<dbReference type="GO" id="GO:0005886">
    <property type="term" value="C:plasma membrane"/>
    <property type="evidence" value="ECO:0007669"/>
    <property type="project" value="UniProtKB-ARBA"/>
</dbReference>
<dbReference type="GO" id="GO:0035556">
    <property type="term" value="P:intracellular signal transduction"/>
    <property type="evidence" value="ECO:0007669"/>
    <property type="project" value="InterPro"/>
</dbReference>
<dbReference type="CDD" id="cd07302">
    <property type="entry name" value="CHD"/>
    <property type="match status" value="1"/>
</dbReference>
<keyword evidence="9" id="KW-0460">Magnesium</keyword>
<dbReference type="GO" id="GO:0005524">
    <property type="term" value="F:ATP binding"/>
    <property type="evidence" value="ECO:0007669"/>
    <property type="project" value="UniProtKB-KW"/>
</dbReference>
<dbReference type="InterPro" id="IPR050401">
    <property type="entry name" value="Cyclic_nucleotide_synthase"/>
</dbReference>
<evidence type="ECO:0000256" key="6">
    <source>
        <dbReference type="ARBA" id="ARBA00022723"/>
    </source>
</evidence>
<keyword evidence="5" id="KW-0812">Transmembrane</keyword>
<dbReference type="InterPro" id="IPR029787">
    <property type="entry name" value="Nucleotide_cyclase"/>
</dbReference>
<dbReference type="RefSeq" id="WP_006099603.1">
    <property type="nucleotide sequence ID" value="NZ_DS989844.1"/>
</dbReference>
<feature type="domain" description="Guanylate cyclase" evidence="19">
    <location>
        <begin position="388"/>
        <end position="515"/>
    </location>
</feature>
<dbReference type="Gene3D" id="3.30.70.1230">
    <property type="entry name" value="Nucleotide cyclase"/>
    <property type="match status" value="1"/>
</dbReference>
<dbReference type="InterPro" id="IPR001054">
    <property type="entry name" value="A/G_cyclase"/>
</dbReference>
<comment type="similarity">
    <text evidence="17">Belongs to the adenylyl cyclase class-4/guanylyl cyclase family.</text>
</comment>
<dbReference type="Pfam" id="PF08448">
    <property type="entry name" value="PAS_4"/>
    <property type="match status" value="1"/>
</dbReference>
<protein>
    <recommendedName>
        <fullName evidence="4">Adenylate cyclase</fullName>
        <ecNumber evidence="3">4.6.1.1</ecNumber>
    </recommendedName>
    <alternativeName>
        <fullName evidence="14">ATP pyrophosphate-lyase</fullName>
    </alternativeName>
    <alternativeName>
        <fullName evidence="15">Adenylyl cyclase</fullName>
    </alternativeName>
</protein>